<dbReference type="InterPro" id="IPR007048">
    <property type="entry name" value="IraD/Gp25-like"/>
</dbReference>
<keyword evidence="3" id="KW-1185">Reference proteome</keyword>
<gene>
    <name evidence="2" type="ORF">STARVERO_02746</name>
</gene>
<dbReference type="Gene3D" id="3.10.450.40">
    <property type="match status" value="1"/>
</dbReference>
<evidence type="ECO:0000259" key="1">
    <source>
        <dbReference type="Pfam" id="PF04965"/>
    </source>
</evidence>
<evidence type="ECO:0000313" key="2">
    <source>
        <dbReference type="EMBL" id="CAA0101321.1"/>
    </source>
</evidence>
<proteinExistence type="predicted"/>
<reference evidence="2 3" key="1">
    <citation type="submission" date="2019-12" db="EMBL/GenBank/DDBJ databases">
        <authorList>
            <person name="Reyes-Prieto M."/>
        </authorList>
    </citation>
    <scope>NUCLEOTIDE SEQUENCE [LARGE SCALE GENOMIC DNA]</scope>
    <source>
        <strain evidence="2">HF14-78462</strain>
    </source>
</reference>
<evidence type="ECO:0000313" key="3">
    <source>
        <dbReference type="Proteomes" id="UP000433050"/>
    </source>
</evidence>
<dbReference type="AlphaFoldDB" id="A0A5S9PC91"/>
<dbReference type="Proteomes" id="UP000433050">
    <property type="component" value="Unassembled WGS sequence"/>
</dbReference>
<dbReference type="Pfam" id="PF04965">
    <property type="entry name" value="GPW_gp25"/>
    <property type="match status" value="1"/>
</dbReference>
<accession>A0A5S9PC91</accession>
<sequence>MALTTRTGMDRATGKLLRGRAHGEQSVRDILSTRKLQRVMELDYGSELHALRGENMTAANVLRAYAEIVGAVHAEEPGVRIARMEPTYLEGRQGAIGFDLHNLFYPYGHLGDYSVVEHFSMTLPAAVLMRGSAAA</sequence>
<name>A0A5S9PC91_9HYPH</name>
<dbReference type="EMBL" id="CACSAS010000001">
    <property type="protein sequence ID" value="CAA0101321.1"/>
    <property type="molecule type" value="Genomic_DNA"/>
</dbReference>
<feature type="domain" description="IraD/Gp25-like" evidence="1">
    <location>
        <begin position="22"/>
        <end position="84"/>
    </location>
</feature>
<organism evidence="2 3">
    <name type="scientific">Starkeya nomas</name>
    <dbReference type="NCBI Taxonomy" id="2666134"/>
    <lineage>
        <taxon>Bacteria</taxon>
        <taxon>Pseudomonadati</taxon>
        <taxon>Pseudomonadota</taxon>
        <taxon>Alphaproteobacteria</taxon>
        <taxon>Hyphomicrobiales</taxon>
        <taxon>Xanthobacteraceae</taxon>
        <taxon>Starkeya</taxon>
    </lineage>
</organism>
<protein>
    <recommendedName>
        <fullName evidence="1">IraD/Gp25-like domain-containing protein</fullName>
    </recommendedName>
</protein>
<dbReference type="SUPFAM" id="SSF160719">
    <property type="entry name" value="gpW/gp25-like"/>
    <property type="match status" value="1"/>
</dbReference>